<feature type="region of interest" description="Disordered" evidence="3">
    <location>
        <begin position="226"/>
        <end position="254"/>
    </location>
</feature>
<keyword evidence="2" id="KW-0012">Acyltransferase</keyword>
<dbReference type="PANTHER" id="PTHR10434">
    <property type="entry name" value="1-ACYL-SN-GLYCEROL-3-PHOSPHATE ACYLTRANSFERASE"/>
    <property type="match status" value="1"/>
</dbReference>
<reference evidence="6" key="1">
    <citation type="submission" date="2016-11" db="EMBL/GenBank/DDBJ databases">
        <title>Actinomyces gypaetusis sp. nov. isolated from Gypaetus barbatus in Qinghai Tibet Plateau China.</title>
        <authorList>
            <person name="Meng X."/>
        </authorList>
    </citation>
    <scope>NUCLEOTIDE SEQUENCE [LARGE SCALE GENOMIC DNA]</scope>
    <source>
        <strain evidence="6">DSM 15383</strain>
    </source>
</reference>
<dbReference type="RefSeq" id="WP_075361599.1">
    <property type="nucleotide sequence ID" value="NZ_MPDM01000004.1"/>
</dbReference>
<evidence type="ECO:0000313" key="6">
    <source>
        <dbReference type="Proteomes" id="UP000186465"/>
    </source>
</evidence>
<keyword evidence="6" id="KW-1185">Reference proteome</keyword>
<protein>
    <recommendedName>
        <fullName evidence="4">Phospholipid/glycerol acyltransferase domain-containing protein</fullName>
    </recommendedName>
</protein>
<evidence type="ECO:0000256" key="3">
    <source>
        <dbReference type="SAM" id="MobiDB-lite"/>
    </source>
</evidence>
<dbReference type="STRING" id="156892.BM477_05135"/>
<dbReference type="GO" id="GO:0005886">
    <property type="term" value="C:plasma membrane"/>
    <property type="evidence" value="ECO:0007669"/>
    <property type="project" value="TreeGrafter"/>
</dbReference>
<dbReference type="GO" id="GO:0006654">
    <property type="term" value="P:phosphatidic acid biosynthetic process"/>
    <property type="evidence" value="ECO:0007669"/>
    <property type="project" value="TreeGrafter"/>
</dbReference>
<feature type="domain" description="Phospholipid/glycerol acyltransferase" evidence="4">
    <location>
        <begin position="39"/>
        <end position="157"/>
    </location>
</feature>
<evidence type="ECO:0000259" key="4">
    <source>
        <dbReference type="SMART" id="SM00563"/>
    </source>
</evidence>
<comment type="caution">
    <text evidence="5">The sequence shown here is derived from an EMBL/GenBank/DDBJ whole genome shotgun (WGS) entry which is preliminary data.</text>
</comment>
<accession>A0A1Q5PP47</accession>
<dbReference type="InterPro" id="IPR002123">
    <property type="entry name" value="Plipid/glycerol_acylTrfase"/>
</dbReference>
<evidence type="ECO:0000256" key="2">
    <source>
        <dbReference type="ARBA" id="ARBA00023315"/>
    </source>
</evidence>
<dbReference type="AlphaFoldDB" id="A0A1Q5PP47"/>
<organism evidence="5 6">
    <name type="scientific">Boudabousia marimammalium</name>
    <dbReference type="NCBI Taxonomy" id="156892"/>
    <lineage>
        <taxon>Bacteria</taxon>
        <taxon>Bacillati</taxon>
        <taxon>Actinomycetota</taxon>
        <taxon>Actinomycetes</taxon>
        <taxon>Actinomycetales</taxon>
        <taxon>Actinomycetaceae</taxon>
        <taxon>Boudabousia</taxon>
    </lineage>
</organism>
<gene>
    <name evidence="5" type="ORF">BM477_05135</name>
</gene>
<dbReference type="EMBL" id="MPDM01000004">
    <property type="protein sequence ID" value="OKL49361.1"/>
    <property type="molecule type" value="Genomic_DNA"/>
</dbReference>
<dbReference type="OrthoDB" id="9806008at2"/>
<dbReference type="Proteomes" id="UP000186465">
    <property type="component" value="Unassembled WGS sequence"/>
</dbReference>
<sequence length="254" mass="27921">MRKFSPVYRASSSAVAWVLRCAVRTRWEGLENLPAEGGYVVAANHMSELDGLTLMHPLIKLGIPVRVLSKASLFKVPVLGWLMKQAGQVPVYRDSGQAGDALKAAKQALADGEVIAIFPEGTLTRDPQYWPMTAKTGVGRLALAGDSPVIPVAQWGAQHVLGRYEKFPDLRGRKTVTVRFGEAVDVSDLKTMEDTHRAARIATDRVMDAITEMLADIRGEAAPATRYDMREDGDPGKAAFRKQSGEERKARHRR</sequence>
<evidence type="ECO:0000313" key="5">
    <source>
        <dbReference type="EMBL" id="OKL49361.1"/>
    </source>
</evidence>
<dbReference type="SUPFAM" id="SSF69593">
    <property type="entry name" value="Glycerol-3-phosphate (1)-acyltransferase"/>
    <property type="match status" value="1"/>
</dbReference>
<dbReference type="GO" id="GO:0003841">
    <property type="term" value="F:1-acylglycerol-3-phosphate O-acyltransferase activity"/>
    <property type="evidence" value="ECO:0007669"/>
    <property type="project" value="TreeGrafter"/>
</dbReference>
<evidence type="ECO:0000256" key="1">
    <source>
        <dbReference type="ARBA" id="ARBA00022679"/>
    </source>
</evidence>
<name>A0A1Q5PP47_9ACTO</name>
<keyword evidence="1" id="KW-0808">Transferase</keyword>
<feature type="compositionally biased region" description="Basic and acidic residues" evidence="3">
    <location>
        <begin position="243"/>
        <end position="254"/>
    </location>
</feature>
<proteinExistence type="predicted"/>
<dbReference type="PANTHER" id="PTHR10434:SF55">
    <property type="entry name" value="POSSIBLE ACYLTRANSFERASE"/>
    <property type="match status" value="1"/>
</dbReference>
<dbReference type="SMART" id="SM00563">
    <property type="entry name" value="PlsC"/>
    <property type="match status" value="1"/>
</dbReference>
<dbReference type="CDD" id="cd07989">
    <property type="entry name" value="LPLAT_AGPAT-like"/>
    <property type="match status" value="1"/>
</dbReference>
<dbReference type="Pfam" id="PF01553">
    <property type="entry name" value="Acyltransferase"/>
    <property type="match status" value="1"/>
</dbReference>